<reference evidence="3 4" key="1">
    <citation type="submission" date="2015-02" db="EMBL/GenBank/DDBJ databases">
        <title>Draft genome sequences of ten Microbacterium spp. with emphasis on heavy metal contaminated environments.</title>
        <authorList>
            <person name="Corretto E."/>
        </authorList>
    </citation>
    <scope>NUCLEOTIDE SEQUENCE [LARGE SCALE GENOMIC DNA]</scope>
    <source>
        <strain evidence="3 4">SA35</strain>
    </source>
</reference>
<gene>
    <name evidence="3" type="ORF">RS84_02096</name>
</gene>
<dbReference type="InterPro" id="IPR032466">
    <property type="entry name" value="Metal_Hydrolase"/>
</dbReference>
<dbReference type="PANTHER" id="PTHR21240">
    <property type="entry name" value="2-AMINO-3-CARBOXYLMUCONATE-6-SEMIALDEHYDE DECARBOXYLASE"/>
    <property type="match status" value="1"/>
</dbReference>
<keyword evidence="4" id="KW-1185">Reference proteome</keyword>
<dbReference type="RefSeq" id="WP_045257714.1">
    <property type="nucleotide sequence ID" value="NZ_JYJB01000009.1"/>
</dbReference>
<dbReference type="Gene3D" id="3.20.20.140">
    <property type="entry name" value="Metal-dependent hydrolases"/>
    <property type="match status" value="1"/>
</dbReference>
<feature type="domain" description="Amidohydrolase-related" evidence="2">
    <location>
        <begin position="3"/>
        <end position="332"/>
    </location>
</feature>
<protein>
    <submittedName>
        <fullName evidence="3">Amidohydrolase</fullName>
    </submittedName>
</protein>
<dbReference type="GO" id="GO:0005737">
    <property type="term" value="C:cytoplasm"/>
    <property type="evidence" value="ECO:0007669"/>
    <property type="project" value="TreeGrafter"/>
</dbReference>
<evidence type="ECO:0000256" key="1">
    <source>
        <dbReference type="ARBA" id="ARBA00023239"/>
    </source>
</evidence>
<dbReference type="SUPFAM" id="SSF51556">
    <property type="entry name" value="Metallo-dependent hydrolases"/>
    <property type="match status" value="1"/>
</dbReference>
<dbReference type="OrthoDB" id="8673173at2"/>
<dbReference type="EMBL" id="JYJB01000009">
    <property type="protein sequence ID" value="KJL47306.1"/>
    <property type="molecule type" value="Genomic_DNA"/>
</dbReference>
<dbReference type="InterPro" id="IPR006680">
    <property type="entry name" value="Amidohydro-rel"/>
</dbReference>
<accession>A0A0M2HKU5</accession>
<dbReference type="STRING" id="273678.RS84_02096"/>
<dbReference type="GO" id="GO:0019748">
    <property type="term" value="P:secondary metabolic process"/>
    <property type="evidence" value="ECO:0007669"/>
    <property type="project" value="TreeGrafter"/>
</dbReference>
<evidence type="ECO:0000313" key="4">
    <source>
        <dbReference type="Proteomes" id="UP000033900"/>
    </source>
</evidence>
<dbReference type="InterPro" id="IPR032465">
    <property type="entry name" value="ACMSD"/>
</dbReference>
<keyword evidence="3" id="KW-0378">Hydrolase</keyword>
<evidence type="ECO:0000259" key="2">
    <source>
        <dbReference type="Pfam" id="PF04909"/>
    </source>
</evidence>
<sequence>MIIDIHGHYTTAPAQLGAWRDLQIAFAEGGGDAPDPAALRISDDDIRESIEANQLRLMNERGSDLTVFSPRASFMAHHIGDFAVSATWARICNDLVARVGALFPDRFLPGAMLPQSPGVDPATTVAELTRAVEELGVVTVNLNPDPSGGRWSAPALTDRSWYPIYEKLVEYELPAMIHVSTTCRPDVFHTTGDHYLGADTTAFMQLLKGDLFRDFPDLKLVIPHGGGAVPYHWGRFRGLAMALGKPELEEHLLNNVFFDTCVYHQPGIDLLTEVIPTENILFASEMIGAVRDIDPRTGHYFDDTKRYVDATGNLDAGQRAQVFEGNARRVYPRLDRALVARGL</sequence>
<comment type="caution">
    <text evidence="3">The sequence shown here is derived from an EMBL/GenBank/DDBJ whole genome shotgun (WGS) entry which is preliminary data.</text>
</comment>
<name>A0A0M2HKU5_9MICO</name>
<organism evidence="3 4">
    <name type="scientific">Microbacterium hydrocarbonoxydans</name>
    <dbReference type="NCBI Taxonomy" id="273678"/>
    <lineage>
        <taxon>Bacteria</taxon>
        <taxon>Bacillati</taxon>
        <taxon>Actinomycetota</taxon>
        <taxon>Actinomycetes</taxon>
        <taxon>Micrococcales</taxon>
        <taxon>Microbacteriaceae</taxon>
        <taxon>Microbacterium</taxon>
    </lineage>
</organism>
<proteinExistence type="predicted"/>
<dbReference type="Proteomes" id="UP000033900">
    <property type="component" value="Unassembled WGS sequence"/>
</dbReference>
<dbReference type="PATRIC" id="fig|273678.4.peg.2100"/>
<evidence type="ECO:0000313" key="3">
    <source>
        <dbReference type="EMBL" id="KJL47306.1"/>
    </source>
</evidence>
<dbReference type="GO" id="GO:0016831">
    <property type="term" value="F:carboxy-lyase activity"/>
    <property type="evidence" value="ECO:0007669"/>
    <property type="project" value="InterPro"/>
</dbReference>
<keyword evidence="1" id="KW-0456">Lyase</keyword>
<dbReference type="PANTHER" id="PTHR21240:SF28">
    <property type="entry name" value="ISO-OROTATE DECARBOXYLASE (EUROFUNG)"/>
    <property type="match status" value="1"/>
</dbReference>
<dbReference type="Pfam" id="PF04909">
    <property type="entry name" value="Amidohydro_2"/>
    <property type="match status" value="1"/>
</dbReference>
<dbReference type="GO" id="GO:0016787">
    <property type="term" value="F:hydrolase activity"/>
    <property type="evidence" value="ECO:0007669"/>
    <property type="project" value="UniProtKB-KW"/>
</dbReference>
<dbReference type="AlphaFoldDB" id="A0A0M2HKU5"/>